<dbReference type="EMBL" id="JAFVMF010000009">
    <property type="protein sequence ID" value="MBO1360127.1"/>
    <property type="molecule type" value="Genomic_DNA"/>
</dbReference>
<evidence type="ECO:0000313" key="2">
    <source>
        <dbReference type="EMBL" id="MBO1360127.1"/>
    </source>
</evidence>
<organism evidence="2 3">
    <name type="scientific">Acetobacter sacchari</name>
    <dbReference type="NCBI Taxonomy" id="2661687"/>
    <lineage>
        <taxon>Bacteria</taxon>
        <taxon>Pseudomonadati</taxon>
        <taxon>Pseudomonadota</taxon>
        <taxon>Alphaproteobacteria</taxon>
        <taxon>Acetobacterales</taxon>
        <taxon>Acetobacteraceae</taxon>
        <taxon>Acetobacter</taxon>
    </lineage>
</organism>
<dbReference type="InterPro" id="IPR000073">
    <property type="entry name" value="AB_hydrolase_1"/>
</dbReference>
<dbReference type="PANTHER" id="PTHR43433">
    <property type="entry name" value="HYDROLASE, ALPHA/BETA FOLD FAMILY PROTEIN"/>
    <property type="match status" value="1"/>
</dbReference>
<dbReference type="InterPro" id="IPR050471">
    <property type="entry name" value="AB_hydrolase"/>
</dbReference>
<dbReference type="GO" id="GO:0047570">
    <property type="term" value="F:3-oxoadipate enol-lactonase activity"/>
    <property type="evidence" value="ECO:0007669"/>
    <property type="project" value="UniProtKB-EC"/>
</dbReference>
<dbReference type="NCBIfam" id="TIGR02427">
    <property type="entry name" value="protocat_pcaD"/>
    <property type="match status" value="1"/>
</dbReference>
<evidence type="ECO:0000259" key="1">
    <source>
        <dbReference type="Pfam" id="PF00561"/>
    </source>
</evidence>
<sequence length="260" mass="28958">MNRKFLTMGDGCSIAYTQNGDQKAEPLFLSNSLGTSLDMWNPQIARLSEQFHVIRYDTRGHGKSDVPVGSYSLDRLGRDVLELADALEIQQFSFCGLSLGGMTAQWLGVRSPERLKRIVIANSSPYMGPPSAWDARIRTVLNAGMSRIAEAVVERWFTQEFRNNRDNTKFVLDMLLHTNATGYAGCCAAIRDMDLRPLLPLIRTPTLIIGGTEDPATPPEQTYELRDGIRSARCAMLEAAHLSNIEKPLEFTDLVISHLV</sequence>
<dbReference type="Proteomes" id="UP000664771">
    <property type="component" value="Unassembled WGS sequence"/>
</dbReference>
<keyword evidence="2" id="KW-0378">Hydrolase</keyword>
<accession>A0ABS3LW45</accession>
<protein>
    <submittedName>
        <fullName evidence="2">3-oxoadipate enol-lactonase</fullName>
        <ecNumber evidence="2">3.1.1.24</ecNumber>
    </submittedName>
</protein>
<dbReference type="Gene3D" id="3.40.50.1820">
    <property type="entry name" value="alpha/beta hydrolase"/>
    <property type="match status" value="1"/>
</dbReference>
<reference evidence="2 3" key="1">
    <citation type="submission" date="2021-03" db="EMBL/GenBank/DDBJ databases">
        <title>The complete genome sequence of Acetobacter sacchari TBRC 11175.</title>
        <authorList>
            <person name="Charoenyingcharoen P."/>
            <person name="Yukphan P."/>
        </authorList>
    </citation>
    <scope>NUCLEOTIDE SEQUENCE [LARGE SCALE GENOMIC DNA]</scope>
    <source>
        <strain evidence="2 3">TBRC 11175</strain>
    </source>
</reference>
<dbReference type="EC" id="3.1.1.24" evidence="2"/>
<dbReference type="PANTHER" id="PTHR43433:SF1">
    <property type="entry name" value="BLL5160 PROTEIN"/>
    <property type="match status" value="1"/>
</dbReference>
<dbReference type="InterPro" id="IPR026968">
    <property type="entry name" value="PcaD/CatD"/>
</dbReference>
<dbReference type="Pfam" id="PF00561">
    <property type="entry name" value="Abhydrolase_1"/>
    <property type="match status" value="1"/>
</dbReference>
<dbReference type="SUPFAM" id="SSF53474">
    <property type="entry name" value="alpha/beta-Hydrolases"/>
    <property type="match status" value="1"/>
</dbReference>
<feature type="domain" description="AB hydrolase-1" evidence="1">
    <location>
        <begin position="26"/>
        <end position="248"/>
    </location>
</feature>
<evidence type="ECO:0000313" key="3">
    <source>
        <dbReference type="Proteomes" id="UP000664771"/>
    </source>
</evidence>
<comment type="caution">
    <text evidence="2">The sequence shown here is derived from an EMBL/GenBank/DDBJ whole genome shotgun (WGS) entry which is preliminary data.</text>
</comment>
<dbReference type="PRINTS" id="PR00111">
    <property type="entry name" value="ABHYDROLASE"/>
</dbReference>
<dbReference type="InterPro" id="IPR029058">
    <property type="entry name" value="AB_hydrolase_fold"/>
</dbReference>
<keyword evidence="3" id="KW-1185">Reference proteome</keyword>
<name>A0ABS3LW45_9PROT</name>
<proteinExistence type="predicted"/>
<gene>
    <name evidence="2" type="primary">pcaD</name>
    <name evidence="2" type="ORF">J2D73_09990</name>
</gene>